<sequence>MSIEKLIQDKAYEFGYEKCGIVRIQDLEGYDKCFMERIDKVPASKLFYRNQRRLTNLAEQYPWAKSVIVVVSHYGHYKVPEQLKGHIGKHYIFDGRVNEESQEFKSSVAMEKFLEELGLRTVSNRKFGVVGLRWAAMKAGLGIVRRNNFFYTESGSWVELEAWITDKEMELIESTALPNCPKGCSNCIKACPTCSLSSPYTMNPVSCVSFLTTFGGRDLEKDPLRKSFGTWIYGCDACQDACPMNHGTWKEKNEFPEVLEIAHLLTPENIMKMDENFYKRSIQPKFFYLTPDELWKWKVNTLNFMRNNYQESYRPYILEACKNENDKIREIAQRVCKEIEAHNFGLIWQL</sequence>
<dbReference type="PANTHER" id="PTHR30002:SF4">
    <property type="entry name" value="EPOXYQUEUOSINE REDUCTASE"/>
    <property type="match status" value="1"/>
</dbReference>
<keyword evidence="1" id="KW-0411">Iron-sulfur</keyword>
<evidence type="ECO:0000256" key="1">
    <source>
        <dbReference type="ARBA" id="ARBA00022485"/>
    </source>
</evidence>
<organism evidence="2 3">
    <name type="scientific">Clostridium aminobutyricum</name>
    <dbReference type="NCBI Taxonomy" id="33953"/>
    <lineage>
        <taxon>Bacteria</taxon>
        <taxon>Bacillati</taxon>
        <taxon>Bacillota</taxon>
        <taxon>Clostridia</taxon>
        <taxon>Eubacteriales</taxon>
        <taxon>Clostridiaceae</taxon>
        <taxon>Clostridium</taxon>
    </lineage>
</organism>
<dbReference type="Pfam" id="PF13484">
    <property type="entry name" value="Fer4_16"/>
    <property type="match status" value="1"/>
</dbReference>
<dbReference type="Proteomes" id="UP000664545">
    <property type="component" value="Unassembled WGS sequence"/>
</dbReference>
<dbReference type="PANTHER" id="PTHR30002">
    <property type="entry name" value="EPOXYQUEUOSINE REDUCTASE"/>
    <property type="match status" value="1"/>
</dbReference>
<protein>
    <submittedName>
        <fullName evidence="2">Epoxyqueuosine reductase</fullName>
    </submittedName>
</protein>
<keyword evidence="1" id="KW-0004">4Fe-4S</keyword>
<reference evidence="2" key="1">
    <citation type="submission" date="2021-02" db="EMBL/GenBank/DDBJ databases">
        <title>Abyssanaerobacter marinus gen.nov., sp., nov, anaerobic bacterium isolated from the Onnuri vent field of Indian Ocean and suggestion of Mogibacteriaceae fam. nov., and proposal of reclassification of ambiguous this family's genus member.</title>
        <authorList>
            <person name="Kim Y.J."/>
            <person name="Yang J.-A."/>
        </authorList>
    </citation>
    <scope>NUCLEOTIDE SEQUENCE</scope>
    <source>
        <strain evidence="2">DSM 2634</strain>
    </source>
</reference>
<gene>
    <name evidence="2" type="ORF">JYB65_09565</name>
</gene>
<accession>A0A939IJH4</accession>
<evidence type="ECO:0000313" key="3">
    <source>
        <dbReference type="Proteomes" id="UP000664545"/>
    </source>
</evidence>
<keyword evidence="1" id="KW-0408">Iron</keyword>
<comment type="caution">
    <text evidence="2">The sequence shown here is derived from an EMBL/GenBank/DDBJ whole genome shotgun (WGS) entry which is preliminary data.</text>
</comment>
<dbReference type="EMBL" id="JAFJZZ010000003">
    <property type="protein sequence ID" value="MBN7773608.1"/>
    <property type="molecule type" value="Genomic_DNA"/>
</dbReference>
<dbReference type="GO" id="GO:0051539">
    <property type="term" value="F:4 iron, 4 sulfur cluster binding"/>
    <property type="evidence" value="ECO:0007669"/>
    <property type="project" value="UniProtKB-KW"/>
</dbReference>
<name>A0A939IJH4_CLOAM</name>
<keyword evidence="1" id="KW-0479">Metal-binding</keyword>
<dbReference type="RefSeq" id="WP_206582439.1">
    <property type="nucleotide sequence ID" value="NZ_JAFJZZ010000003.1"/>
</dbReference>
<dbReference type="GO" id="GO:0052693">
    <property type="term" value="F:epoxyqueuosine reductase activity"/>
    <property type="evidence" value="ECO:0007669"/>
    <property type="project" value="TreeGrafter"/>
</dbReference>
<proteinExistence type="predicted"/>
<dbReference type="GO" id="GO:0008616">
    <property type="term" value="P:tRNA queuosine(34) biosynthetic process"/>
    <property type="evidence" value="ECO:0007669"/>
    <property type="project" value="InterPro"/>
</dbReference>
<keyword evidence="3" id="KW-1185">Reference proteome</keyword>
<dbReference type="InterPro" id="IPR004453">
    <property type="entry name" value="QueG"/>
</dbReference>
<evidence type="ECO:0000313" key="2">
    <source>
        <dbReference type="EMBL" id="MBN7773608.1"/>
    </source>
</evidence>
<dbReference type="SUPFAM" id="SSF46548">
    <property type="entry name" value="alpha-helical ferredoxin"/>
    <property type="match status" value="1"/>
</dbReference>
<dbReference type="AlphaFoldDB" id="A0A939IJH4"/>